<keyword evidence="5" id="KW-1133">Transmembrane helix</keyword>
<reference evidence="8" key="2">
    <citation type="submission" date="2020-09" db="EMBL/GenBank/DDBJ databases">
        <authorList>
            <person name="Sun Q."/>
            <person name="Sedlacek I."/>
        </authorList>
    </citation>
    <scope>NUCLEOTIDE SEQUENCE</scope>
    <source>
        <strain evidence="8">CCM 7905</strain>
    </source>
</reference>
<keyword evidence="4" id="KW-0812">Transmembrane</keyword>
<evidence type="ECO:0000256" key="1">
    <source>
        <dbReference type="ARBA" id="ARBA00004236"/>
    </source>
</evidence>
<feature type="domain" description="Type VII secretion system protein EccE" evidence="7">
    <location>
        <begin position="176"/>
        <end position="251"/>
    </location>
</feature>
<evidence type="ECO:0000256" key="6">
    <source>
        <dbReference type="ARBA" id="ARBA00023136"/>
    </source>
</evidence>
<evidence type="ECO:0000313" key="8">
    <source>
        <dbReference type="EMBL" id="GGG14244.1"/>
    </source>
</evidence>
<dbReference type="Proteomes" id="UP000654257">
    <property type="component" value="Unassembled WGS sequence"/>
</dbReference>
<evidence type="ECO:0000256" key="4">
    <source>
        <dbReference type="ARBA" id="ARBA00022692"/>
    </source>
</evidence>
<comment type="subcellular location">
    <subcellularLocation>
        <location evidence="1">Cell membrane</location>
    </subcellularLocation>
</comment>
<dbReference type="Pfam" id="PF11203">
    <property type="entry name" value="EccE"/>
    <property type="match status" value="1"/>
</dbReference>
<accession>A0A917FYI8</accession>
<proteinExistence type="inferred from homology"/>
<sequence>MMRQYFVVSNVVSARVVTAELVGLVVFLLAGVAGIDVAWSAALGASVAVAVMILSRRGMAGRRLPARMRDRWARDRGDRSRVTSLSFERSRSIGVRWDGRRLSGTMEVSPIVSGTSVIGRGASVPDVRLPLDRLQSALAHHDLRPVSIDISSHGRRLGIDKHAADVYARLIGPLPAVAVRSTFVTVTVDVARTADAVTRRGGGFDGAAKAFTVALGRVERALWGTGVQSRILTASEFSAVARYFAAGVRSGGTRRVFGWSLRGREVDAAALGQLWATPCAASTVTVALRHSEYDGHVRLSAMYTVTDDVEPDHPPLSKSVPLHAYWRRLLRSQEPSRTGADNESTPLDRVLGSSVNALALPVAGCGQLIGSDATGRAVCARLWGTGTSTVHVRGELFLARQLVFRAVGVGATVLVSTERHVEWRQLARSLADPRSLTVTDPSERLSGIAAQGFDLVVVDGHSSRPPSPSSTTMYLRDTPDGAMPDAADITIVQPGCRGEDVVVTSRSGTEMLTLVTVGQETTFIGRPRPPAELQRG</sequence>
<comment type="caution">
    <text evidence="8">The sequence shown here is derived from an EMBL/GenBank/DDBJ whole genome shotgun (WGS) entry which is preliminary data.</text>
</comment>
<name>A0A917FYI8_9NOCA</name>
<dbReference type="GO" id="GO:0005886">
    <property type="term" value="C:plasma membrane"/>
    <property type="evidence" value="ECO:0007669"/>
    <property type="project" value="UniProtKB-SubCell"/>
</dbReference>
<evidence type="ECO:0000259" key="7">
    <source>
        <dbReference type="Pfam" id="PF11203"/>
    </source>
</evidence>
<keyword evidence="3" id="KW-1003">Cell membrane</keyword>
<evidence type="ECO:0000256" key="3">
    <source>
        <dbReference type="ARBA" id="ARBA00022475"/>
    </source>
</evidence>
<reference evidence="8" key="1">
    <citation type="journal article" date="2014" name="Int. J. Syst. Evol. Microbiol.">
        <title>Complete genome sequence of Corynebacterium casei LMG S-19264T (=DSM 44701T), isolated from a smear-ripened cheese.</title>
        <authorList>
            <consortium name="US DOE Joint Genome Institute (JGI-PGF)"/>
            <person name="Walter F."/>
            <person name="Albersmeier A."/>
            <person name="Kalinowski J."/>
            <person name="Ruckert C."/>
        </authorList>
    </citation>
    <scope>NUCLEOTIDE SEQUENCE</scope>
    <source>
        <strain evidence="8">CCM 7905</strain>
    </source>
</reference>
<keyword evidence="9" id="KW-1185">Reference proteome</keyword>
<protein>
    <recommendedName>
        <fullName evidence="7">Type VII secretion system protein EccE domain-containing protein</fullName>
    </recommendedName>
</protein>
<dbReference type="NCBIfam" id="TIGR03923">
    <property type="entry name" value="T7SS_EccE"/>
    <property type="match status" value="1"/>
</dbReference>
<evidence type="ECO:0000256" key="2">
    <source>
        <dbReference type="ARBA" id="ARBA00007759"/>
    </source>
</evidence>
<dbReference type="AlphaFoldDB" id="A0A917FYI8"/>
<gene>
    <name evidence="8" type="ORF">GCM10007304_30420</name>
</gene>
<dbReference type="EMBL" id="BMCU01000003">
    <property type="protein sequence ID" value="GGG14244.1"/>
    <property type="molecule type" value="Genomic_DNA"/>
</dbReference>
<dbReference type="InterPro" id="IPR021368">
    <property type="entry name" value="T7SS_EccE"/>
</dbReference>
<comment type="similarity">
    <text evidence="2">Belongs to the EccE family.</text>
</comment>
<evidence type="ECO:0000313" key="9">
    <source>
        <dbReference type="Proteomes" id="UP000654257"/>
    </source>
</evidence>
<organism evidence="8 9">
    <name type="scientific">Rhodococcoides trifolii</name>
    <dbReference type="NCBI Taxonomy" id="908250"/>
    <lineage>
        <taxon>Bacteria</taxon>
        <taxon>Bacillati</taxon>
        <taxon>Actinomycetota</taxon>
        <taxon>Actinomycetes</taxon>
        <taxon>Mycobacteriales</taxon>
        <taxon>Nocardiaceae</taxon>
        <taxon>Rhodococcoides</taxon>
    </lineage>
</organism>
<dbReference type="InterPro" id="IPR050051">
    <property type="entry name" value="EccE_dom"/>
</dbReference>
<evidence type="ECO:0000256" key="5">
    <source>
        <dbReference type="ARBA" id="ARBA00022989"/>
    </source>
</evidence>
<keyword evidence="6" id="KW-0472">Membrane</keyword>